<dbReference type="SMART" id="SM01350">
    <property type="entry name" value="6PGD"/>
    <property type="match status" value="2"/>
</dbReference>
<evidence type="ECO:0000256" key="5">
    <source>
        <dbReference type="ARBA" id="ARBA00023064"/>
    </source>
</evidence>
<keyword evidence="6" id="KW-0570">Pentose shunt</keyword>
<accession>A0ABR2RZC4</accession>
<dbReference type="PANTHER" id="PTHR11811">
    <property type="entry name" value="6-PHOSPHOGLUCONATE DEHYDROGENASE"/>
    <property type="match status" value="1"/>
</dbReference>
<dbReference type="Gene3D" id="1.20.5.320">
    <property type="entry name" value="6-Phosphogluconate Dehydrogenase, domain 3"/>
    <property type="match status" value="1"/>
</dbReference>
<dbReference type="SUPFAM" id="SSF48179">
    <property type="entry name" value="6-phosphogluconate dehydrogenase C-terminal domain-like"/>
    <property type="match status" value="2"/>
</dbReference>
<comment type="caution">
    <text evidence="8">The sequence shown here is derived from an EMBL/GenBank/DDBJ whole genome shotgun (WGS) entry which is preliminary data.</text>
</comment>
<evidence type="ECO:0000256" key="3">
    <source>
        <dbReference type="ARBA" id="ARBA00013011"/>
    </source>
</evidence>
<dbReference type="Gene3D" id="1.10.1040.10">
    <property type="entry name" value="N-(1-d-carboxylethyl)-l-norvaline Dehydrogenase, domain 2"/>
    <property type="match status" value="2"/>
</dbReference>
<dbReference type="InterPro" id="IPR006113">
    <property type="entry name" value="6PGDH_Gnd/GntZ"/>
</dbReference>
<dbReference type="Gene3D" id="3.40.50.720">
    <property type="entry name" value="NAD(P)-binding Rossmann-like Domain"/>
    <property type="match status" value="1"/>
</dbReference>
<dbReference type="InterPro" id="IPR006114">
    <property type="entry name" value="6PGDH_C"/>
</dbReference>
<name>A0ABR2RZC4_9ROSI</name>
<dbReference type="EC" id="1.1.1.44" evidence="3"/>
<keyword evidence="9" id="KW-1185">Reference proteome</keyword>
<evidence type="ECO:0000313" key="9">
    <source>
        <dbReference type="Proteomes" id="UP001396334"/>
    </source>
</evidence>
<keyword evidence="5" id="KW-0311">Gluconate utilization</keyword>
<dbReference type="PRINTS" id="PR00076">
    <property type="entry name" value="6PGDHDRGNASE"/>
</dbReference>
<reference evidence="8 9" key="1">
    <citation type="journal article" date="2024" name="G3 (Bethesda)">
        <title>Genome assembly of Hibiscus sabdariffa L. provides insights into metabolisms of medicinal natural products.</title>
        <authorList>
            <person name="Kim T."/>
        </authorList>
    </citation>
    <scope>NUCLEOTIDE SEQUENCE [LARGE SCALE GENOMIC DNA]</scope>
    <source>
        <strain evidence="8">TK-2024</strain>
        <tissue evidence="8">Old leaves</tissue>
    </source>
</reference>
<dbReference type="Proteomes" id="UP001396334">
    <property type="component" value="Unassembled WGS sequence"/>
</dbReference>
<evidence type="ECO:0000256" key="1">
    <source>
        <dbReference type="ARBA" id="ARBA00004874"/>
    </source>
</evidence>
<dbReference type="SUPFAM" id="SSF51735">
    <property type="entry name" value="NAD(P)-binding Rossmann-fold domains"/>
    <property type="match status" value="1"/>
</dbReference>
<dbReference type="NCBIfam" id="TIGR00873">
    <property type="entry name" value="gnd"/>
    <property type="match status" value="1"/>
</dbReference>
<evidence type="ECO:0000256" key="2">
    <source>
        <dbReference type="ARBA" id="ARBA00008419"/>
    </source>
</evidence>
<evidence type="ECO:0000313" key="8">
    <source>
        <dbReference type="EMBL" id="KAK9018052.1"/>
    </source>
</evidence>
<comment type="similarity">
    <text evidence="2">Belongs to the 6-phosphogluconate dehydrogenase family.</text>
</comment>
<dbReference type="InterPro" id="IPR008927">
    <property type="entry name" value="6-PGluconate_DH-like_C_sf"/>
</dbReference>
<dbReference type="EMBL" id="JBBPBN010000019">
    <property type="protein sequence ID" value="KAK9018052.1"/>
    <property type="molecule type" value="Genomic_DNA"/>
</dbReference>
<proteinExistence type="inferred from homology"/>
<organism evidence="8 9">
    <name type="scientific">Hibiscus sabdariffa</name>
    <name type="common">roselle</name>
    <dbReference type="NCBI Taxonomy" id="183260"/>
    <lineage>
        <taxon>Eukaryota</taxon>
        <taxon>Viridiplantae</taxon>
        <taxon>Streptophyta</taxon>
        <taxon>Embryophyta</taxon>
        <taxon>Tracheophyta</taxon>
        <taxon>Spermatophyta</taxon>
        <taxon>Magnoliopsida</taxon>
        <taxon>eudicotyledons</taxon>
        <taxon>Gunneridae</taxon>
        <taxon>Pentapetalae</taxon>
        <taxon>rosids</taxon>
        <taxon>malvids</taxon>
        <taxon>Malvales</taxon>
        <taxon>Malvaceae</taxon>
        <taxon>Malvoideae</taxon>
        <taxon>Hibiscus</taxon>
    </lineage>
</organism>
<evidence type="ECO:0000259" key="7">
    <source>
        <dbReference type="SMART" id="SM01350"/>
    </source>
</evidence>
<feature type="domain" description="6-phosphogluconate dehydrogenase C-terminal" evidence="7">
    <location>
        <begin position="1"/>
        <end position="165"/>
    </location>
</feature>
<gene>
    <name evidence="8" type="ORF">V6N11_001040</name>
</gene>
<dbReference type="NCBIfam" id="NF006765">
    <property type="entry name" value="PRK09287.1"/>
    <property type="match status" value="1"/>
</dbReference>
<dbReference type="InterPro" id="IPR006183">
    <property type="entry name" value="Pgluconate_DH"/>
</dbReference>
<sequence length="607" mass="67136">MKGTGKWTVQQAADLSVAAPTIAASLDSRFLSGLKEERVEAAKVFKSGGFDDILTDQVVDKAKLMDDVRQAHYASKICSYAQGMNLIRAKSIEKGWDLKLGELARIWKGGCIIRAIFLDRIKKAYDRNPELAGLAVMGQNLALNIAEKGFPISVYNRTTSKVDETVERAKQEGDLPVYGFHDPESFIQSIQKPRVVIMLVKAGSPVDQTIKTLSAYMEKGDCIIDGGNEWYENTERREKEMSGLGLLYLGMGVSGGEEGARNGPSLMPGGSFESYKYIEDILLKVAAQVPDSGPCVTYIGKGGSGNFVKMVHNGIEYGDMQLIAEAYDVLKSVGKLSNEELHSVFSEWNKGELLSFLIEITADIFGIKDDKGDGYLVDKVLDKTGMKGTGKWTVQQAADLSVAAPTIAASLDSRFLSGLKEERFEAAKVFKSGGFDDILTDQVVDKAKLIDDVRQALYASKICSYAQGMNLIRAKSIEKGWDLKLGEMARIWKGGCIIRAIFLDRIKKAYDRNPELANLLVDPEFAKEIIDRQSAWRRVVCLAINSGISTPGMSASLAYFDTYRRERVPANLVQAQRDYFGAHTYERVDMDGSFHTEWFKIAKKLKN</sequence>
<protein>
    <recommendedName>
        <fullName evidence="3">phosphogluconate dehydrogenase (NADP(+)-dependent, decarboxylating)</fullName>
        <ecNumber evidence="3">1.1.1.44</ecNumber>
    </recommendedName>
</protein>
<keyword evidence="4" id="KW-0560">Oxidoreductase</keyword>
<dbReference type="Pfam" id="PF00393">
    <property type="entry name" value="6PGD"/>
    <property type="match status" value="2"/>
</dbReference>
<comment type="pathway">
    <text evidence="1">Carbohydrate degradation; pentose phosphate pathway; D-ribulose 5-phosphate from D-glucose 6-phosphate (oxidative stage): step 3/3.</text>
</comment>
<evidence type="ECO:0000256" key="6">
    <source>
        <dbReference type="ARBA" id="ARBA00023126"/>
    </source>
</evidence>
<feature type="domain" description="6-phosphogluconate dehydrogenase C-terminal" evidence="7">
    <location>
        <begin position="305"/>
        <end position="599"/>
    </location>
</feature>
<dbReference type="InterPro" id="IPR036291">
    <property type="entry name" value="NAD(P)-bd_dom_sf"/>
</dbReference>
<evidence type="ECO:0000256" key="4">
    <source>
        <dbReference type="ARBA" id="ARBA00023002"/>
    </source>
</evidence>
<dbReference type="InterPro" id="IPR013328">
    <property type="entry name" value="6PGD_dom2"/>
</dbReference>